<feature type="binding site" evidence="9">
    <location>
        <position position="390"/>
    </location>
    <ligand>
        <name>substrate</name>
    </ligand>
</feature>
<dbReference type="InterPro" id="IPR018238">
    <property type="entry name" value="Glyco_hydro_14_CS"/>
</dbReference>
<dbReference type="PANTHER" id="PTHR31352">
    <property type="entry name" value="BETA-AMYLASE 1, CHLOROPLASTIC"/>
    <property type="match status" value="1"/>
</dbReference>
<feature type="active site" description="Proton acceptor" evidence="8">
    <location>
        <position position="428"/>
    </location>
</feature>
<dbReference type="EMBL" id="HBHY01020690">
    <property type="protein sequence ID" value="CAE0151377.1"/>
    <property type="molecule type" value="Transcribed_RNA"/>
</dbReference>
<proteinExistence type="inferred from homology"/>
<feature type="binding site" evidence="9">
    <location>
        <position position="136"/>
    </location>
    <ligand>
        <name>substrate</name>
    </ligand>
</feature>
<organism evidence="12">
    <name type="scientific">Prasinoderma singulare</name>
    <dbReference type="NCBI Taxonomy" id="676789"/>
    <lineage>
        <taxon>Eukaryota</taxon>
        <taxon>Viridiplantae</taxon>
        <taxon>Prasinodermophyta</taxon>
        <taxon>Prasinodermophyceae</taxon>
        <taxon>Prasinodermales</taxon>
        <taxon>Prasinodermaceae</taxon>
        <taxon>Prasinoderma</taxon>
    </lineage>
</organism>
<feature type="active site" description="Proton donor" evidence="8">
    <location>
        <position position="230"/>
    </location>
</feature>
<dbReference type="GO" id="GO:0016161">
    <property type="term" value="F:beta-amylase activity"/>
    <property type="evidence" value="ECO:0007669"/>
    <property type="project" value="UniProtKB-EC"/>
</dbReference>
<dbReference type="InterPro" id="IPR001554">
    <property type="entry name" value="Glyco_hydro_14"/>
</dbReference>
<evidence type="ECO:0000313" key="12">
    <source>
        <dbReference type="EMBL" id="CAE0151377.1"/>
    </source>
</evidence>
<evidence type="ECO:0000256" key="2">
    <source>
        <dbReference type="ARBA" id="ARBA00005652"/>
    </source>
</evidence>
<evidence type="ECO:0000256" key="9">
    <source>
        <dbReference type="PIRSR" id="PIRSR601554-2"/>
    </source>
</evidence>
<evidence type="ECO:0000256" key="10">
    <source>
        <dbReference type="RuleBase" id="RU000509"/>
    </source>
</evidence>
<dbReference type="GO" id="GO:0000272">
    <property type="term" value="P:polysaccharide catabolic process"/>
    <property type="evidence" value="ECO:0007669"/>
    <property type="project" value="UniProtKB-KW"/>
</dbReference>
<feature type="binding site" evidence="9">
    <location>
        <position position="348"/>
    </location>
    <ligand>
        <name>substrate</name>
    </ligand>
</feature>
<protein>
    <recommendedName>
        <fullName evidence="3 10">Beta-amylase</fullName>
        <ecNumber evidence="3 10">3.2.1.2</ecNumber>
    </recommendedName>
</protein>
<sequence length="485" mass="53395">MDSDLNNIEVLSVLSVPVEVETDSEAPLRGPVEEDTESPPVSPSSRPAAPPKPSVPTYVMLPLDTVTLAGKLNHKRALTAGLRALRSVGVTGVMVDVWWGIVERETPGVYDWSAYLELAELVASFGLKLQCVMSFHACGGNVGDCCLVSLPLWVLEVASANPDMLFTDRAGARNCEYLSFAVDELPVLGGRTPIQVYRDFMDSFVEYFGSHLGEDGIINEVSVGMGPAGELRYPAYPQGDARWKFPGIGEFQCYDKSMLSTLEACAEHVGVPEWGTGGPHDAGSYNDWPHDTGFFHPDWGSYRADYGNFFLSWYSGMMVAHGERVAHSANSAFEGLSVKLSAKLPGIHWWHDTTSRAAELTAGYYNSEGHSGYEPVMRMLARNGLSVKFTCVEMRDGEQPEAARCSPERLLEQVFKDAERLGVEVSGENALPRFDSTAHERMLHNAYRGPNMSSLTFLRMGECLFKPDNWMRFVHFTRALSVGPA</sequence>
<keyword evidence="5 10" id="KW-0119">Carbohydrate metabolism</keyword>
<feature type="binding site" evidence="9">
    <location>
        <position position="343"/>
    </location>
    <ligand>
        <name>substrate</name>
    </ligand>
</feature>
<keyword evidence="6 10" id="KW-0326">Glycosidase</keyword>
<evidence type="ECO:0000256" key="7">
    <source>
        <dbReference type="ARBA" id="ARBA00023326"/>
    </source>
</evidence>
<evidence type="ECO:0000256" key="8">
    <source>
        <dbReference type="PIRSR" id="PIRSR601554-1"/>
    </source>
</evidence>
<dbReference type="Gene3D" id="3.20.20.80">
    <property type="entry name" value="Glycosidases"/>
    <property type="match status" value="1"/>
</dbReference>
<feature type="region of interest" description="Disordered" evidence="11">
    <location>
        <begin position="19"/>
        <end position="53"/>
    </location>
</feature>
<feature type="binding site" evidence="9">
    <location>
        <position position="459"/>
    </location>
    <ligand>
        <name>substrate</name>
    </ligand>
</feature>
<keyword evidence="4 10" id="KW-0378">Hydrolase</keyword>
<dbReference type="Pfam" id="PF01373">
    <property type="entry name" value="Glyco_hydro_14"/>
    <property type="match status" value="1"/>
</dbReference>
<dbReference type="AlphaFoldDB" id="A0A7S3C1M7"/>
<dbReference type="EC" id="3.2.1.2" evidence="3 10"/>
<evidence type="ECO:0000256" key="4">
    <source>
        <dbReference type="ARBA" id="ARBA00022801"/>
    </source>
</evidence>
<dbReference type="PROSITE" id="PS00506">
    <property type="entry name" value="BETA_AMYLASE_1"/>
    <property type="match status" value="1"/>
</dbReference>
<evidence type="ECO:0000256" key="1">
    <source>
        <dbReference type="ARBA" id="ARBA00000546"/>
    </source>
</evidence>
<dbReference type="SUPFAM" id="SSF51445">
    <property type="entry name" value="(Trans)glycosidases"/>
    <property type="match status" value="1"/>
</dbReference>
<keyword evidence="7 10" id="KW-0624">Polysaccharide degradation</keyword>
<accession>A0A7S3C1M7</accession>
<dbReference type="InterPro" id="IPR017853">
    <property type="entry name" value="GH"/>
</dbReference>
<evidence type="ECO:0000256" key="11">
    <source>
        <dbReference type="SAM" id="MobiDB-lite"/>
    </source>
</evidence>
<feature type="binding site" evidence="9">
    <location>
        <position position="96"/>
    </location>
    <ligand>
        <name>substrate</name>
    </ligand>
</feature>
<reference evidence="12" key="1">
    <citation type="submission" date="2021-01" db="EMBL/GenBank/DDBJ databases">
        <authorList>
            <person name="Corre E."/>
            <person name="Pelletier E."/>
            <person name="Niang G."/>
            <person name="Scheremetjew M."/>
            <person name="Finn R."/>
            <person name="Kale V."/>
            <person name="Holt S."/>
            <person name="Cochrane G."/>
            <person name="Meng A."/>
            <person name="Brown T."/>
            <person name="Cohen L."/>
        </authorList>
    </citation>
    <scope>NUCLEOTIDE SEQUENCE</scope>
    <source>
        <strain evidence="12">RCC927</strain>
    </source>
</reference>
<evidence type="ECO:0000256" key="6">
    <source>
        <dbReference type="ARBA" id="ARBA00023295"/>
    </source>
</evidence>
<comment type="catalytic activity">
    <reaction evidence="1 10">
        <text>Hydrolysis of (1-&gt;4)-alpha-D-glucosidic linkages in polysaccharides so as to remove successive maltose units from the non-reducing ends of the chains.</text>
        <dbReference type="EC" id="3.2.1.2"/>
    </reaction>
</comment>
<name>A0A7S3C1M7_9VIRI</name>
<evidence type="ECO:0000256" key="3">
    <source>
        <dbReference type="ARBA" id="ARBA00012594"/>
    </source>
</evidence>
<gene>
    <name evidence="12" type="ORF">PSIN1315_LOCUS13232</name>
</gene>
<feature type="binding site" evidence="9">
    <location>
        <position position="144"/>
    </location>
    <ligand>
        <name>substrate</name>
    </ligand>
</feature>
<feature type="binding site" evidence="9">
    <location>
        <begin position="429"/>
        <end position="430"/>
    </location>
    <ligand>
        <name>substrate</name>
    </ligand>
</feature>
<comment type="similarity">
    <text evidence="2 10">Belongs to the glycosyl hydrolase 14 family.</text>
</comment>
<dbReference type="PANTHER" id="PTHR31352:SF3">
    <property type="entry name" value="INACTIVE BETA-AMYLASE 9"/>
    <property type="match status" value="1"/>
</dbReference>
<dbReference type="PRINTS" id="PR00750">
    <property type="entry name" value="BETAAMYLASE"/>
</dbReference>
<evidence type="ECO:0000256" key="5">
    <source>
        <dbReference type="ARBA" id="ARBA00023277"/>
    </source>
</evidence>